<evidence type="ECO:0000313" key="9">
    <source>
        <dbReference type="Proteomes" id="UP000238823"/>
    </source>
</evidence>
<keyword evidence="3" id="KW-0547">Nucleotide-binding</keyword>
<dbReference type="EC" id="3.6.3.15" evidence="8"/>
<evidence type="ECO:0000256" key="2">
    <source>
        <dbReference type="ARBA" id="ARBA00022448"/>
    </source>
</evidence>
<dbReference type="Gene3D" id="1.10.1140.10">
    <property type="entry name" value="Bovine Mitochondrial F1-atpase, Atp Synthase Beta Chain, Chain D, domain 3"/>
    <property type="match status" value="1"/>
</dbReference>
<feature type="region of interest" description="Disordered" evidence="7">
    <location>
        <begin position="337"/>
        <end position="359"/>
    </location>
</feature>
<evidence type="ECO:0000256" key="3">
    <source>
        <dbReference type="ARBA" id="ARBA00022741"/>
    </source>
</evidence>
<evidence type="ECO:0000256" key="5">
    <source>
        <dbReference type="ARBA" id="ARBA00022967"/>
    </source>
</evidence>
<dbReference type="GO" id="GO:0016787">
    <property type="term" value="F:hydrolase activity"/>
    <property type="evidence" value="ECO:0007669"/>
    <property type="project" value="UniProtKB-KW"/>
</dbReference>
<evidence type="ECO:0000256" key="6">
    <source>
        <dbReference type="ARBA" id="ARBA00023065"/>
    </source>
</evidence>
<name>A0A2S9Y5W5_9BACT</name>
<dbReference type="Proteomes" id="UP000238823">
    <property type="component" value="Unassembled WGS sequence"/>
</dbReference>
<gene>
    <name evidence="8" type="primary">atpD_2</name>
    <name evidence="8" type="ORF">ENSA7_59820</name>
</gene>
<evidence type="ECO:0000313" key="8">
    <source>
        <dbReference type="EMBL" id="PRQ00488.1"/>
    </source>
</evidence>
<reference evidence="8 9" key="1">
    <citation type="submission" date="2018-03" db="EMBL/GenBank/DDBJ databases">
        <title>Draft Genome Sequences of the Obligatory Marine Myxobacteria Enhygromyxa salina SWB007.</title>
        <authorList>
            <person name="Poehlein A."/>
            <person name="Moghaddam J.A."/>
            <person name="Harms H."/>
            <person name="Alanjari M."/>
            <person name="Koenig G.M."/>
            <person name="Daniel R."/>
            <person name="Schaeberle T.F."/>
        </authorList>
    </citation>
    <scope>NUCLEOTIDE SEQUENCE [LARGE SCALE GENOMIC DNA]</scope>
    <source>
        <strain evidence="8 9">SWB007</strain>
    </source>
</reference>
<comment type="caution">
    <text evidence="8">The sequence shown here is derived from an EMBL/GenBank/DDBJ whole genome shotgun (WGS) entry which is preliminary data.</text>
</comment>
<dbReference type="EMBL" id="PVNL01000118">
    <property type="protein sequence ID" value="PRQ00488.1"/>
    <property type="molecule type" value="Genomic_DNA"/>
</dbReference>
<comment type="similarity">
    <text evidence="1">Belongs to the ATPase alpha/beta chains family.</text>
</comment>
<evidence type="ECO:0000256" key="7">
    <source>
        <dbReference type="SAM" id="MobiDB-lite"/>
    </source>
</evidence>
<evidence type="ECO:0000256" key="1">
    <source>
        <dbReference type="ARBA" id="ARBA00008936"/>
    </source>
</evidence>
<dbReference type="InterPro" id="IPR027417">
    <property type="entry name" value="P-loop_NTPase"/>
</dbReference>
<dbReference type="RefSeq" id="WP_181234261.1">
    <property type="nucleotide sequence ID" value="NZ_PVNL01000118.1"/>
</dbReference>
<keyword evidence="2" id="KW-0813">Transport</keyword>
<dbReference type="Gene3D" id="3.40.50.300">
    <property type="entry name" value="P-loop containing nucleotide triphosphate hydrolases"/>
    <property type="match status" value="1"/>
</dbReference>
<accession>A0A2S9Y5W5</accession>
<keyword evidence="5" id="KW-1278">Translocase</keyword>
<protein>
    <submittedName>
        <fullName evidence="8">ATP synthase subunit beta, sodium ion specific</fullName>
        <ecNumber evidence="8">3.6.3.15</ecNumber>
    </submittedName>
</protein>
<dbReference type="InterPro" id="IPR024034">
    <property type="entry name" value="ATPase_F1/V1_b/a_C"/>
</dbReference>
<keyword evidence="6" id="KW-0406">Ion transport</keyword>
<sequence length="359" mass="38997">MEVEIENLRGPLVELRHRDADDLQIFDRFATSAGAEIVISSRDGARSLAISEADHESLRPGARLRASEPRVVPLTPERMIELGFTLAQGYVSSRLAPTGLRVLDLLCPLVDGGSCWLLGGAGLGRMQLLDELQQRLVLTHARQTLVFPLHPDNTGGLAGARSRPGFAPDVQANVRRIWVVSEHADNPVLADLEPLGTSRVFLGPRAPARGYWPAVDFFASHSSALSNGQVEPLHVELVAEVLEILAWAEELRSDEVFDRLASQRRFAEAVARTIELCVFAQIELSAADRARFQVAMDLERYLAQPLHIGKESTGIDGTHTAYGDMLRGCSDVVAGRRPNGGYDTPARPGSGTASLDTSD</sequence>
<proteinExistence type="inferred from homology"/>
<keyword evidence="8" id="KW-0378">Hydrolase</keyword>
<keyword evidence="4" id="KW-0067">ATP-binding</keyword>
<dbReference type="SUPFAM" id="SSF47917">
    <property type="entry name" value="C-terminal domain of alpha and beta subunits of F1 ATP synthase"/>
    <property type="match status" value="1"/>
</dbReference>
<dbReference type="GO" id="GO:0006811">
    <property type="term" value="P:monoatomic ion transport"/>
    <property type="evidence" value="ECO:0007669"/>
    <property type="project" value="UniProtKB-KW"/>
</dbReference>
<organism evidence="8 9">
    <name type="scientific">Enhygromyxa salina</name>
    <dbReference type="NCBI Taxonomy" id="215803"/>
    <lineage>
        <taxon>Bacteria</taxon>
        <taxon>Pseudomonadati</taxon>
        <taxon>Myxococcota</taxon>
        <taxon>Polyangia</taxon>
        <taxon>Nannocystales</taxon>
        <taxon>Nannocystaceae</taxon>
        <taxon>Enhygromyxa</taxon>
    </lineage>
</organism>
<evidence type="ECO:0000256" key="4">
    <source>
        <dbReference type="ARBA" id="ARBA00022840"/>
    </source>
</evidence>
<dbReference type="AlphaFoldDB" id="A0A2S9Y5W5"/>